<dbReference type="Proteomes" id="UP000656077">
    <property type="component" value="Unassembled WGS sequence"/>
</dbReference>
<dbReference type="GO" id="GO:0004803">
    <property type="term" value="F:transposase activity"/>
    <property type="evidence" value="ECO:0007669"/>
    <property type="project" value="InterPro"/>
</dbReference>
<dbReference type="Pfam" id="PF01797">
    <property type="entry name" value="Y1_Tnp"/>
    <property type="match status" value="1"/>
</dbReference>
<dbReference type="EMBL" id="WSRQ01000003">
    <property type="protein sequence ID" value="MVX62518.1"/>
    <property type="molecule type" value="Genomic_DNA"/>
</dbReference>
<dbReference type="SMART" id="SM01321">
    <property type="entry name" value="Y1_Tnp"/>
    <property type="match status" value="1"/>
</dbReference>
<evidence type="ECO:0000313" key="2">
    <source>
        <dbReference type="EMBL" id="MVX62518.1"/>
    </source>
</evidence>
<dbReference type="InterPro" id="IPR036515">
    <property type="entry name" value="Transposase_17_sf"/>
</dbReference>
<dbReference type="PANTHER" id="PTHR34322:SF2">
    <property type="entry name" value="TRANSPOSASE IS200-LIKE DOMAIN-CONTAINING PROTEIN"/>
    <property type="match status" value="1"/>
</dbReference>
<evidence type="ECO:0000313" key="3">
    <source>
        <dbReference type="Proteomes" id="UP000656077"/>
    </source>
</evidence>
<dbReference type="PANTHER" id="PTHR34322">
    <property type="entry name" value="TRANSPOSASE, Y1_TNP DOMAIN-CONTAINING"/>
    <property type="match status" value="1"/>
</dbReference>
<evidence type="ECO:0000259" key="1">
    <source>
        <dbReference type="SMART" id="SM01321"/>
    </source>
</evidence>
<dbReference type="InterPro" id="IPR002686">
    <property type="entry name" value="Transposase_17"/>
</dbReference>
<feature type="domain" description="Transposase IS200-like" evidence="1">
    <location>
        <begin position="15"/>
        <end position="131"/>
    </location>
</feature>
<accession>A0A964RIU7</accession>
<proteinExistence type="predicted"/>
<protein>
    <submittedName>
        <fullName evidence="2">Transposase</fullName>
    </submittedName>
</protein>
<dbReference type="AlphaFoldDB" id="A0A964RIU7"/>
<reference evidence="2" key="1">
    <citation type="submission" date="2019-12" db="EMBL/GenBank/DDBJ databases">
        <title>Microbes associate with the intestines of laboratory mice.</title>
        <authorList>
            <person name="Navarre W."/>
            <person name="Wong E."/>
        </authorList>
    </citation>
    <scope>NUCLEOTIDE SEQUENCE</scope>
    <source>
        <strain evidence="2">NM79_F5</strain>
    </source>
</reference>
<dbReference type="Gene3D" id="3.30.70.1290">
    <property type="entry name" value="Transposase IS200-like"/>
    <property type="match status" value="1"/>
</dbReference>
<dbReference type="RefSeq" id="WP_160357905.1">
    <property type="nucleotide sequence ID" value="NZ_WSRQ01000003.1"/>
</dbReference>
<dbReference type="GO" id="GO:0006313">
    <property type="term" value="P:DNA transposition"/>
    <property type="evidence" value="ECO:0007669"/>
    <property type="project" value="InterPro"/>
</dbReference>
<sequence>MEEKSKRSRKLREWYPNAMYHITSRGNRRNDIFRDTEDYQIYMRILKEAIEFLDNQYEIICYCLMTNHIHLQVQTKEKHIKYLMMRVNRFYAKYFNNKYNYVGHLFQARYGSELIEEDRYALEVSRYIHLNPVRANMISKPEDYKWSSYRMYIGKEKEGFICSNTILSYFKNKDRELYKTYVDM</sequence>
<dbReference type="SUPFAM" id="SSF143422">
    <property type="entry name" value="Transposase IS200-like"/>
    <property type="match status" value="1"/>
</dbReference>
<gene>
    <name evidence="2" type="ORF">GKZ28_02220</name>
</gene>
<comment type="caution">
    <text evidence="2">The sequence shown here is derived from an EMBL/GenBank/DDBJ whole genome shotgun (WGS) entry which is preliminary data.</text>
</comment>
<dbReference type="GO" id="GO:0003677">
    <property type="term" value="F:DNA binding"/>
    <property type="evidence" value="ECO:0007669"/>
    <property type="project" value="InterPro"/>
</dbReference>
<name>A0A964RIU7_9CLOT</name>
<organism evidence="2 3">
    <name type="scientific">Clostridium chromiireducens</name>
    <dbReference type="NCBI Taxonomy" id="225345"/>
    <lineage>
        <taxon>Bacteria</taxon>
        <taxon>Bacillati</taxon>
        <taxon>Bacillota</taxon>
        <taxon>Clostridia</taxon>
        <taxon>Eubacteriales</taxon>
        <taxon>Clostridiaceae</taxon>
        <taxon>Clostridium</taxon>
    </lineage>
</organism>